<feature type="binding site" evidence="3">
    <location>
        <position position="216"/>
    </location>
    <ligand>
        <name>L-histidine</name>
        <dbReference type="ChEBI" id="CHEBI:57595"/>
    </ligand>
</feature>
<reference evidence="5" key="1">
    <citation type="journal article" date="2023" name="Nat. Microbiol.">
        <title>Babesia duncani multi-omics identifies virulence factors and drug targets.</title>
        <authorList>
            <person name="Singh P."/>
            <person name="Lonardi S."/>
            <person name="Liang Q."/>
            <person name="Vydyam P."/>
            <person name="Khabirova E."/>
            <person name="Fang T."/>
            <person name="Gihaz S."/>
            <person name="Thekkiniath J."/>
            <person name="Munshi M."/>
            <person name="Abel S."/>
            <person name="Ciampossin L."/>
            <person name="Batugedara G."/>
            <person name="Gupta M."/>
            <person name="Lu X.M."/>
            <person name="Lenz T."/>
            <person name="Chakravarty S."/>
            <person name="Cornillot E."/>
            <person name="Hu Y."/>
            <person name="Ma W."/>
            <person name="Gonzalez L.M."/>
            <person name="Sanchez S."/>
            <person name="Estrada K."/>
            <person name="Sanchez-Flores A."/>
            <person name="Montero E."/>
            <person name="Harb O.S."/>
            <person name="Le Roch K.G."/>
            <person name="Mamoun C.B."/>
        </authorList>
    </citation>
    <scope>NUCLEOTIDE SEQUENCE</scope>
    <source>
        <strain evidence="5">WA1</strain>
    </source>
</reference>
<evidence type="ECO:0000256" key="2">
    <source>
        <dbReference type="ARBA" id="ARBA00047639"/>
    </source>
</evidence>
<dbReference type="SUPFAM" id="SSF55681">
    <property type="entry name" value="Class II aaRS and biotin synthetases"/>
    <property type="match status" value="1"/>
</dbReference>
<organism evidence="5 6">
    <name type="scientific">Babesia duncani</name>
    <dbReference type="NCBI Taxonomy" id="323732"/>
    <lineage>
        <taxon>Eukaryota</taxon>
        <taxon>Sar</taxon>
        <taxon>Alveolata</taxon>
        <taxon>Apicomplexa</taxon>
        <taxon>Aconoidasida</taxon>
        <taxon>Piroplasmida</taxon>
        <taxon>Babesiidae</taxon>
        <taxon>Babesia</taxon>
    </lineage>
</organism>
<feature type="domain" description="Class II Histidinyl-tRNA synthetase (HisRS)-like catalytic core" evidence="4">
    <location>
        <begin position="5"/>
        <end position="265"/>
    </location>
</feature>
<feature type="binding site" evidence="3">
    <location>
        <position position="71"/>
    </location>
    <ligand>
        <name>L-histidine</name>
        <dbReference type="ChEBI" id="CHEBI:57595"/>
    </ligand>
</feature>
<evidence type="ECO:0000313" key="6">
    <source>
        <dbReference type="Proteomes" id="UP001214638"/>
    </source>
</evidence>
<dbReference type="RefSeq" id="XP_067803529.1">
    <property type="nucleotide sequence ID" value="XM_067946965.1"/>
</dbReference>
<evidence type="ECO:0000256" key="1">
    <source>
        <dbReference type="ARBA" id="ARBA00012815"/>
    </source>
</evidence>
<dbReference type="Gene3D" id="3.30.930.10">
    <property type="entry name" value="Bira Bifunctional Protein, Domain 2"/>
    <property type="match status" value="1"/>
</dbReference>
<feature type="binding site" evidence="3">
    <location>
        <position position="75"/>
    </location>
    <ligand>
        <name>L-histidine</name>
        <dbReference type="ChEBI" id="CHEBI:57595"/>
    </ligand>
</feature>
<sequence length="379" mass="43219">MATAADRKGRELALRGDVTPQFMHMLRRMHATQYPHISSHLWPSNISKWFTIADCWRYERPGLGRRRNHLQWNVDIVGIESLIAEVELLEMLVSFFKSAKLGSHDVVIKISHREIVPLILKHLGVACNSREFEHDFYKLLDKARRLGPDEFATQMTNLLGKEALDRFLELKTACTKPSALMSAFREPGIEKIALDLQSIFEAIGQDWFELDLELVRGNEYYTGIIFEAYNRHLPKSRAIAGGGRYDKYFGHTGIQQLDYAVGFGMGNVQISTILAPIKSFPEPQAHVLVHAPDFEYPALVKLLRALENTSLAVHLNYKVTKMQKAIHLACQLGAKYLIQPDLDSNHSVLVLGRCPPNKWEFENEFHKVPVDKLADFLKC</sequence>
<dbReference type="KEGG" id="bdw:94336234"/>
<dbReference type="InterPro" id="IPR045864">
    <property type="entry name" value="aa-tRNA-synth_II/BPL/LPL"/>
</dbReference>
<dbReference type="InterPro" id="IPR004516">
    <property type="entry name" value="HisRS/HisZ"/>
</dbReference>
<name>A0AAD9PKT8_9APIC</name>
<comment type="caution">
    <text evidence="5">The sequence shown here is derived from an EMBL/GenBank/DDBJ whole genome shotgun (WGS) entry which is preliminary data.</text>
</comment>
<gene>
    <name evidence="5" type="ORF">BdWA1_001936</name>
</gene>
<dbReference type="GO" id="GO:0004821">
    <property type="term" value="F:histidine-tRNA ligase activity"/>
    <property type="evidence" value="ECO:0007669"/>
    <property type="project" value="UniProtKB-EC"/>
</dbReference>
<evidence type="ECO:0000313" key="5">
    <source>
        <dbReference type="EMBL" id="KAK2196687.1"/>
    </source>
</evidence>
<dbReference type="GeneID" id="94336234"/>
<protein>
    <recommendedName>
        <fullName evidence="1">histidine--tRNA ligase</fullName>
        <ecNumber evidence="1">6.1.1.21</ecNumber>
    </recommendedName>
</protein>
<keyword evidence="6" id="KW-1185">Reference proteome</keyword>
<feature type="binding site" evidence="3">
    <location>
        <begin position="220"/>
        <end position="221"/>
    </location>
    <ligand>
        <name>L-histidine</name>
        <dbReference type="ChEBI" id="CHEBI:57595"/>
    </ligand>
</feature>
<dbReference type="InterPro" id="IPR041715">
    <property type="entry name" value="HisRS-like_core"/>
</dbReference>
<dbReference type="PIRSF" id="PIRSF001549">
    <property type="entry name" value="His-tRNA_synth"/>
    <property type="match status" value="1"/>
</dbReference>
<dbReference type="Pfam" id="PF13393">
    <property type="entry name" value="tRNA-synt_His"/>
    <property type="match status" value="1"/>
</dbReference>
<evidence type="ECO:0000259" key="4">
    <source>
        <dbReference type="Pfam" id="PF13393"/>
    </source>
</evidence>
<dbReference type="GO" id="GO:0006427">
    <property type="term" value="P:histidyl-tRNA aminoacylation"/>
    <property type="evidence" value="ECO:0007669"/>
    <property type="project" value="TreeGrafter"/>
</dbReference>
<dbReference type="PANTHER" id="PTHR43707">
    <property type="entry name" value="HISTIDYL-TRNA SYNTHETASE"/>
    <property type="match status" value="1"/>
</dbReference>
<proteinExistence type="predicted"/>
<dbReference type="PANTHER" id="PTHR43707:SF1">
    <property type="entry name" value="HISTIDINE--TRNA LIGASE, MITOCHONDRIAL-RELATED"/>
    <property type="match status" value="1"/>
</dbReference>
<dbReference type="GO" id="GO:0005737">
    <property type="term" value="C:cytoplasm"/>
    <property type="evidence" value="ECO:0007669"/>
    <property type="project" value="InterPro"/>
</dbReference>
<feature type="binding site" evidence="3">
    <location>
        <begin position="17"/>
        <end position="19"/>
    </location>
    <ligand>
        <name>L-histidine</name>
        <dbReference type="ChEBI" id="CHEBI:57595"/>
    </ligand>
</feature>
<dbReference type="Proteomes" id="UP001214638">
    <property type="component" value="Unassembled WGS sequence"/>
</dbReference>
<dbReference type="EMBL" id="JALLKP010000002">
    <property type="protein sequence ID" value="KAK2196687.1"/>
    <property type="molecule type" value="Genomic_DNA"/>
</dbReference>
<dbReference type="EC" id="6.1.1.21" evidence="1"/>
<feature type="binding site" evidence="3">
    <location>
        <position position="57"/>
    </location>
    <ligand>
        <name>L-histidine</name>
        <dbReference type="ChEBI" id="CHEBI:57595"/>
    </ligand>
</feature>
<dbReference type="AlphaFoldDB" id="A0AAD9PKT8"/>
<comment type="catalytic activity">
    <reaction evidence="2">
        <text>tRNA(His) + L-histidine + ATP = L-histidyl-tRNA(His) + AMP + diphosphate + H(+)</text>
        <dbReference type="Rhea" id="RHEA:17313"/>
        <dbReference type="Rhea" id="RHEA-COMP:9665"/>
        <dbReference type="Rhea" id="RHEA-COMP:9689"/>
        <dbReference type="ChEBI" id="CHEBI:15378"/>
        <dbReference type="ChEBI" id="CHEBI:30616"/>
        <dbReference type="ChEBI" id="CHEBI:33019"/>
        <dbReference type="ChEBI" id="CHEBI:57595"/>
        <dbReference type="ChEBI" id="CHEBI:78442"/>
        <dbReference type="ChEBI" id="CHEBI:78527"/>
        <dbReference type="ChEBI" id="CHEBI:456215"/>
        <dbReference type="EC" id="6.1.1.21"/>
    </reaction>
</comment>
<evidence type="ECO:0000256" key="3">
    <source>
        <dbReference type="PIRSR" id="PIRSR001549-1"/>
    </source>
</evidence>
<accession>A0AAD9PKT8</accession>